<dbReference type="InterPro" id="IPR006569">
    <property type="entry name" value="CID_dom"/>
</dbReference>
<dbReference type="Pfam" id="PF01585">
    <property type="entry name" value="G-patch"/>
    <property type="match status" value="1"/>
</dbReference>
<dbReference type="Gene3D" id="1.25.40.90">
    <property type="match status" value="1"/>
</dbReference>
<dbReference type="Gene3D" id="1.10.10.790">
    <property type="entry name" value="Surp module"/>
    <property type="match status" value="1"/>
</dbReference>
<dbReference type="AlphaFoldDB" id="A0A3S3P3F9"/>
<dbReference type="EMBL" id="NCKU01003576">
    <property type="protein sequence ID" value="RWS07260.1"/>
    <property type="molecule type" value="Genomic_DNA"/>
</dbReference>
<dbReference type="Pfam" id="PF01805">
    <property type="entry name" value="Surp"/>
    <property type="match status" value="1"/>
</dbReference>
<dbReference type="InterPro" id="IPR000061">
    <property type="entry name" value="Surp"/>
</dbReference>
<keyword evidence="8" id="KW-1185">Reference proteome</keyword>
<evidence type="ECO:0000256" key="2">
    <source>
        <dbReference type="SAM" id="MobiDB-lite"/>
    </source>
</evidence>
<dbReference type="SUPFAM" id="SSF109905">
    <property type="entry name" value="Surp module (SWAP domain)"/>
    <property type="match status" value="1"/>
</dbReference>
<dbReference type="GO" id="GO:0006874">
    <property type="term" value="P:intracellular calcium ion homeostasis"/>
    <property type="evidence" value="ECO:0007669"/>
    <property type="project" value="TreeGrafter"/>
</dbReference>
<feature type="domain" description="G-patch" evidence="4">
    <location>
        <begin position="574"/>
        <end position="623"/>
    </location>
</feature>
<gene>
    <name evidence="7" type="ORF">B4U79_01962</name>
    <name evidence="6" type="ORF">B4U79_02495</name>
</gene>
<dbReference type="SMART" id="SM00443">
    <property type="entry name" value="G_patch"/>
    <property type="match status" value="1"/>
</dbReference>
<dbReference type="STRING" id="1965070.A0A3S3P3F9"/>
<dbReference type="InterPro" id="IPR035967">
    <property type="entry name" value="SWAP/Surp_sf"/>
</dbReference>
<dbReference type="Proteomes" id="UP000285301">
    <property type="component" value="Unassembled WGS sequence"/>
</dbReference>
<dbReference type="GO" id="GO:0048471">
    <property type="term" value="C:perinuclear region of cytoplasm"/>
    <property type="evidence" value="ECO:0007669"/>
    <property type="project" value="TreeGrafter"/>
</dbReference>
<reference evidence="7" key="2">
    <citation type="submission" date="2018-11" db="EMBL/GenBank/DDBJ databases">
        <title>Trombidioid mite genomics.</title>
        <authorList>
            <person name="Dong X."/>
        </authorList>
    </citation>
    <scope>NUCLEOTIDE SEQUENCE</scope>
    <source>
        <strain evidence="7">UoL-WK</strain>
    </source>
</reference>
<name>A0A3S3P3F9_9ACAR</name>
<dbReference type="PANTHER" id="PTHR12323">
    <property type="entry name" value="SR-RELATED CTD ASSOCIATED FACTOR 6"/>
    <property type="match status" value="1"/>
</dbReference>
<evidence type="ECO:0000259" key="5">
    <source>
        <dbReference type="PROSITE" id="PS51391"/>
    </source>
</evidence>
<feature type="region of interest" description="Disordered" evidence="2">
    <location>
        <begin position="339"/>
        <end position="389"/>
    </location>
</feature>
<feature type="region of interest" description="Disordered" evidence="2">
    <location>
        <begin position="520"/>
        <end position="580"/>
    </location>
</feature>
<dbReference type="PROSITE" id="PS51391">
    <property type="entry name" value="CID"/>
    <property type="match status" value="1"/>
</dbReference>
<dbReference type="PROSITE" id="PS50128">
    <property type="entry name" value="SURP"/>
    <property type="match status" value="1"/>
</dbReference>
<dbReference type="Pfam" id="PF25127">
    <property type="entry name" value="DUF7819"/>
    <property type="match status" value="1"/>
</dbReference>
<organism evidence="7 8">
    <name type="scientific">Dinothrombium tinctorium</name>
    <dbReference type="NCBI Taxonomy" id="1965070"/>
    <lineage>
        <taxon>Eukaryota</taxon>
        <taxon>Metazoa</taxon>
        <taxon>Ecdysozoa</taxon>
        <taxon>Arthropoda</taxon>
        <taxon>Chelicerata</taxon>
        <taxon>Arachnida</taxon>
        <taxon>Acari</taxon>
        <taxon>Acariformes</taxon>
        <taxon>Trombidiformes</taxon>
        <taxon>Prostigmata</taxon>
        <taxon>Anystina</taxon>
        <taxon>Parasitengona</taxon>
        <taxon>Trombidioidea</taxon>
        <taxon>Trombidiidae</taxon>
        <taxon>Dinothrombium</taxon>
    </lineage>
</organism>
<feature type="compositionally biased region" description="Basic residues" evidence="2">
    <location>
        <begin position="543"/>
        <end position="556"/>
    </location>
</feature>
<comment type="caution">
    <text evidence="7">The sequence shown here is derived from an EMBL/GenBank/DDBJ whole genome shotgun (WGS) entry which is preliminary data.</text>
</comment>
<sequence length="691" mass="79133">MDLPKPPEDHELKNIIDKLAQFVARNGFEFEQMTKQKQKDNPKFSFLFGGEYFNYYQYRNAITQQINEAQEQIRQSEQNLMAQHQVLMKQQQMMIDETIRKAQEEQLRKMAHDFNVNLNEFENVLQPIIETCTKDSISYGKSWIFTRCSLPVHYDIIAKYLLKRVLSLGQSFDAKLHLLYLINDLLNHCMRKGSESLKRSLEKVIIPIYCCAFFESDEEKQQRLIKLLKLWESNQYIDENILDAALCNEFSALISPITSGTLAKYSQLQKQHNEFVAHQTAKMQQLQQQPQVPQNMPISLTGPPVSSTPAMMIQNQPPIQSFGPQQHPPQLPSSMPLYPQMMPPHSQSMAPSQPSPMPMPPMQHGQHHPLLPQPGPPPVSMAGSHSQPPPFGNPTLIPPPIVTPTIQPTSVPNPQFFNSAPPTGPPPITMIKEIQPDVPYYELPAGLMVPLVKLEDFEYKAIDPKDIRLPPPAPPNERLLKAVEAFYSPPSHERPRNSEGWEQLGLYEFFRAKSQAMKVKDDRRSYSSEDDSQDSFQQQEHKSYRRKSHSPSPKRRYREDRSSYSNRDNKKIDESNKGHQLLKKMGWSGAGLGCSEQGIKDPVHGGDVRNKQDMYKGVGLETVDLNDPYEAFRKNKGQAFMHRLADINCVFLHEPVACPQAKSSHFHKIWYTFAALIAPRRIPIQLLNILM</sequence>
<dbReference type="EMBL" id="NCKU01003614">
    <property type="protein sequence ID" value="RWS07187.1"/>
    <property type="molecule type" value="Genomic_DNA"/>
</dbReference>
<feature type="domain" description="CID" evidence="5">
    <location>
        <begin position="113"/>
        <end position="258"/>
    </location>
</feature>
<dbReference type="SMART" id="SM00648">
    <property type="entry name" value="SWAP"/>
    <property type="match status" value="1"/>
</dbReference>
<proteinExistence type="predicted"/>
<dbReference type="InterPro" id="IPR056721">
    <property type="entry name" value="DUF7819"/>
</dbReference>
<reference evidence="7 8" key="1">
    <citation type="journal article" date="2018" name="Gigascience">
        <title>Genomes of trombidid mites reveal novel predicted allergens and laterally-transferred genes associated with secondary metabolism.</title>
        <authorList>
            <person name="Dong X."/>
            <person name="Chaisiri K."/>
            <person name="Xia D."/>
            <person name="Armstrong S.D."/>
            <person name="Fang Y."/>
            <person name="Donnelly M.J."/>
            <person name="Kadowaki T."/>
            <person name="McGarry J.W."/>
            <person name="Darby A.C."/>
            <person name="Makepeace B.L."/>
        </authorList>
    </citation>
    <scope>NUCLEOTIDE SEQUENCE [LARGE SCALE GENOMIC DNA]</scope>
    <source>
        <strain evidence="7">UoL-WK</strain>
    </source>
</reference>
<evidence type="ECO:0000313" key="7">
    <source>
        <dbReference type="EMBL" id="RWS07260.1"/>
    </source>
</evidence>
<dbReference type="GO" id="GO:0003723">
    <property type="term" value="F:RNA binding"/>
    <property type="evidence" value="ECO:0007669"/>
    <property type="project" value="InterPro"/>
</dbReference>
<evidence type="ECO:0000259" key="3">
    <source>
        <dbReference type="PROSITE" id="PS50128"/>
    </source>
</evidence>
<evidence type="ECO:0000256" key="1">
    <source>
        <dbReference type="SAM" id="Coils"/>
    </source>
</evidence>
<dbReference type="OrthoDB" id="21470at2759"/>
<dbReference type="PROSITE" id="PS50174">
    <property type="entry name" value="G_PATCH"/>
    <property type="match status" value="1"/>
</dbReference>
<dbReference type="GO" id="GO:0006396">
    <property type="term" value="P:RNA processing"/>
    <property type="evidence" value="ECO:0007669"/>
    <property type="project" value="InterPro"/>
</dbReference>
<dbReference type="InterPro" id="IPR008942">
    <property type="entry name" value="ENTH_VHS"/>
</dbReference>
<feature type="coiled-coil region" evidence="1">
    <location>
        <begin position="59"/>
        <end position="86"/>
    </location>
</feature>
<evidence type="ECO:0000313" key="6">
    <source>
        <dbReference type="EMBL" id="RWS07187.1"/>
    </source>
</evidence>
<evidence type="ECO:0000313" key="8">
    <source>
        <dbReference type="Proteomes" id="UP000285301"/>
    </source>
</evidence>
<keyword evidence="1" id="KW-0175">Coiled coil</keyword>
<feature type="non-terminal residue" evidence="7">
    <location>
        <position position="691"/>
    </location>
</feature>
<accession>A0A3S3P3F9</accession>
<feature type="compositionally biased region" description="Low complexity" evidence="2">
    <location>
        <begin position="339"/>
        <end position="352"/>
    </location>
</feature>
<evidence type="ECO:0000259" key="4">
    <source>
        <dbReference type="PROSITE" id="PS50174"/>
    </source>
</evidence>
<dbReference type="SUPFAM" id="SSF48464">
    <property type="entry name" value="ENTH/VHS domain"/>
    <property type="match status" value="1"/>
</dbReference>
<dbReference type="InterPro" id="IPR000467">
    <property type="entry name" value="G_patch_dom"/>
</dbReference>
<protein>
    <submittedName>
        <fullName evidence="7">Calcium homeostasis endoplasmic reticulum protein-like protein</fullName>
    </submittedName>
</protein>
<feature type="compositionally biased region" description="Basic and acidic residues" evidence="2">
    <location>
        <begin position="557"/>
        <end position="577"/>
    </location>
</feature>
<feature type="domain" description="SURP motif" evidence="3">
    <location>
        <begin position="15"/>
        <end position="57"/>
    </location>
</feature>
<dbReference type="PANTHER" id="PTHR12323:SF0">
    <property type="entry name" value="CALCIUM HOMEOSTASIS ENDOPLASMIC RETICULUM PROTEIN"/>
    <property type="match status" value="1"/>
</dbReference>
<dbReference type="Pfam" id="PF04818">
    <property type="entry name" value="CID"/>
    <property type="match status" value="1"/>
</dbReference>